<dbReference type="GO" id="GO:0005524">
    <property type="term" value="F:ATP binding"/>
    <property type="evidence" value="ECO:0007669"/>
    <property type="project" value="UniProtKB-KW"/>
</dbReference>
<evidence type="ECO:0000256" key="3">
    <source>
        <dbReference type="ARBA" id="ARBA00023125"/>
    </source>
</evidence>
<dbReference type="Pfam" id="PF00488">
    <property type="entry name" value="MutS_V"/>
    <property type="match status" value="1"/>
</dbReference>
<keyword evidence="2" id="KW-0067">ATP-binding</keyword>
<dbReference type="PANTHER" id="PTHR11361">
    <property type="entry name" value="DNA MISMATCH REPAIR PROTEIN MUTS FAMILY MEMBER"/>
    <property type="match status" value="1"/>
</dbReference>
<sequence length="617" mass="69653">MENQKHYLEQKAKMTAVISRLKRYNRYFIVGEIALFTLIVASIAIFAMTAWSKSGLLMAVICLSAYLFTRFFDNKNASTIKQTEQLLAVYTHELEAIEGNYSAFDSGQDFMDYHHPFTFDLDIFGQNSLFARLNRTVTTGGKALLARNLSFEEIQFQPKEIHYMSHQVSFMDNFQALGEGRTIDTLAMLALQNELSKASCPRWFSTRWSLIVASLMLCLLPLLIILSLFGLIEGNVPVFYATLQFFIVYLACNAATRNIAKRTAKIHREAEGFQQLIKQCVSLHDLPLSLQKEVDTLRNARQQAALLTSIINRLDRRGNILGLMIIDTFGLNDYFLIREYLHWEHDFKARIAAQVKALSHIDTLVSWGRFAYNHPETTTAEVTTEQKVCFEAEEIYHPFLGTKAVKNDFSIENGSYTIVTGANMAGKSTFLRTIGINYILARNGAPVFAKRMRTSSFNLFSSMRTTDDLAGGISYFNAELRRLQQLIRFCKHPVYVQGKPADSPSTLIILDEILKGTNSLDKLNGSRLFLENICKLPVTGLIATHDLELSKLANEYPRRFSNYCFEIELGTAVTYSYKITPGVARNQNATYLLKGVLKEIDGLSTAQPQGETAESVG</sequence>
<dbReference type="GO" id="GO:0006298">
    <property type="term" value="P:mismatch repair"/>
    <property type="evidence" value="ECO:0007669"/>
    <property type="project" value="InterPro"/>
</dbReference>
<dbReference type="AlphaFoldDB" id="D1QVU4"/>
<comment type="caution">
    <text evidence="6">The sequence shown here is derived from an EMBL/GenBank/DDBJ whole genome shotgun (WGS) entry which is preliminary data.</text>
</comment>
<accession>D1QVU4</accession>
<name>D1QVU4_9BACT</name>
<dbReference type="GO" id="GO:0005829">
    <property type="term" value="C:cytosol"/>
    <property type="evidence" value="ECO:0007669"/>
    <property type="project" value="TreeGrafter"/>
</dbReference>
<gene>
    <name evidence="6" type="ORF">HMPREF0971_03135</name>
</gene>
<evidence type="ECO:0000256" key="4">
    <source>
        <dbReference type="SAM" id="Phobius"/>
    </source>
</evidence>
<evidence type="ECO:0000259" key="5">
    <source>
        <dbReference type="SMART" id="SM00534"/>
    </source>
</evidence>
<dbReference type="Proteomes" id="UP000004079">
    <property type="component" value="Unassembled WGS sequence"/>
</dbReference>
<evidence type="ECO:0000256" key="1">
    <source>
        <dbReference type="ARBA" id="ARBA00022741"/>
    </source>
</evidence>
<keyword evidence="1" id="KW-0547">Nucleotide-binding</keyword>
<dbReference type="GO" id="GO:0140664">
    <property type="term" value="F:ATP-dependent DNA damage sensor activity"/>
    <property type="evidence" value="ECO:0007669"/>
    <property type="project" value="InterPro"/>
</dbReference>
<dbReference type="GO" id="GO:0030983">
    <property type="term" value="F:mismatched DNA binding"/>
    <property type="evidence" value="ECO:0007669"/>
    <property type="project" value="InterPro"/>
</dbReference>
<feature type="transmembrane region" description="Helical" evidence="4">
    <location>
        <begin position="27"/>
        <end position="48"/>
    </location>
</feature>
<dbReference type="InterPro" id="IPR027417">
    <property type="entry name" value="P-loop_NTPase"/>
</dbReference>
<dbReference type="SMART" id="SM00534">
    <property type="entry name" value="MUTSac"/>
    <property type="match status" value="1"/>
</dbReference>
<reference evidence="6 7" key="1">
    <citation type="submission" date="2009-11" db="EMBL/GenBank/DDBJ databases">
        <authorList>
            <person name="Weinstock G."/>
            <person name="Sodergren E."/>
            <person name="Clifton S."/>
            <person name="Fulton L."/>
            <person name="Fulton B."/>
            <person name="Courtney L."/>
            <person name="Fronick C."/>
            <person name="Harrison M."/>
            <person name="Strong C."/>
            <person name="Farmer C."/>
            <person name="Delahaunty K."/>
            <person name="Markovic C."/>
            <person name="Hall O."/>
            <person name="Minx P."/>
            <person name="Tomlinson C."/>
            <person name="Mitreva M."/>
            <person name="Nelson J."/>
            <person name="Hou S."/>
            <person name="Wollam A."/>
            <person name="Pepin K.H."/>
            <person name="Johnson M."/>
            <person name="Bhonagiri V."/>
            <person name="Nash W.E."/>
            <person name="Warren W."/>
            <person name="Chinwalla A."/>
            <person name="Mardis E.R."/>
            <person name="Wilson R.K."/>
        </authorList>
    </citation>
    <scope>NUCLEOTIDE SEQUENCE [LARGE SCALE GENOMIC DNA]</scope>
    <source>
        <strain evidence="6 7">F0302</strain>
    </source>
</reference>
<feature type="transmembrane region" description="Helical" evidence="4">
    <location>
        <begin position="238"/>
        <end position="256"/>
    </location>
</feature>
<dbReference type="SUPFAM" id="SSF52540">
    <property type="entry name" value="P-loop containing nucleoside triphosphate hydrolases"/>
    <property type="match status" value="1"/>
</dbReference>
<dbReference type="RefSeq" id="WP_004375619.1">
    <property type="nucleotide sequence ID" value="NZ_GG703890.1"/>
</dbReference>
<keyword evidence="4" id="KW-0812">Transmembrane</keyword>
<evidence type="ECO:0000256" key="2">
    <source>
        <dbReference type="ARBA" id="ARBA00022840"/>
    </source>
</evidence>
<feature type="transmembrane region" description="Helical" evidence="4">
    <location>
        <begin position="54"/>
        <end position="72"/>
    </location>
</feature>
<feature type="transmembrane region" description="Helical" evidence="4">
    <location>
        <begin position="210"/>
        <end position="232"/>
    </location>
</feature>
<dbReference type="Gene3D" id="3.40.50.300">
    <property type="entry name" value="P-loop containing nucleotide triphosphate hydrolases"/>
    <property type="match status" value="1"/>
</dbReference>
<feature type="domain" description="DNA mismatch repair proteins mutS family" evidence="5">
    <location>
        <begin position="414"/>
        <end position="602"/>
    </location>
</feature>
<protein>
    <submittedName>
        <fullName evidence="6">MutS domain V protein</fullName>
    </submittedName>
</protein>
<organism evidence="6 7">
    <name type="scientific">Segatella oris F0302</name>
    <dbReference type="NCBI Taxonomy" id="649760"/>
    <lineage>
        <taxon>Bacteria</taxon>
        <taxon>Pseudomonadati</taxon>
        <taxon>Bacteroidota</taxon>
        <taxon>Bacteroidia</taxon>
        <taxon>Bacteroidales</taxon>
        <taxon>Prevotellaceae</taxon>
        <taxon>Segatella</taxon>
    </lineage>
</organism>
<dbReference type="HOGENOM" id="CLU_030717_0_0_10"/>
<evidence type="ECO:0000313" key="7">
    <source>
        <dbReference type="Proteomes" id="UP000004079"/>
    </source>
</evidence>
<evidence type="ECO:0000313" key="6">
    <source>
        <dbReference type="EMBL" id="EFB30557.1"/>
    </source>
</evidence>
<keyword evidence="3" id="KW-0238">DNA-binding</keyword>
<keyword evidence="4" id="KW-1133">Transmembrane helix</keyword>
<dbReference type="InterPro" id="IPR045076">
    <property type="entry name" value="MutS"/>
</dbReference>
<dbReference type="STRING" id="649760.HMPREF0971_03135"/>
<dbReference type="PANTHER" id="PTHR11361:SF99">
    <property type="entry name" value="DNA MISMATCH REPAIR PROTEIN"/>
    <property type="match status" value="1"/>
</dbReference>
<dbReference type="EMBL" id="ACUZ02000058">
    <property type="protein sequence ID" value="EFB30557.1"/>
    <property type="molecule type" value="Genomic_DNA"/>
</dbReference>
<dbReference type="InterPro" id="IPR000432">
    <property type="entry name" value="DNA_mismatch_repair_MutS_C"/>
</dbReference>
<keyword evidence="4" id="KW-0472">Membrane</keyword>
<proteinExistence type="predicted"/>